<gene>
    <name evidence="4" type="primary">rplQ</name>
    <name evidence="7" type="ORF">GCM10022386_26480</name>
</gene>
<keyword evidence="2 4" id="KW-0689">Ribosomal protein</keyword>
<evidence type="ECO:0000313" key="8">
    <source>
        <dbReference type="Proteomes" id="UP001500968"/>
    </source>
</evidence>
<evidence type="ECO:0000313" key="7">
    <source>
        <dbReference type="EMBL" id="GAA4039305.1"/>
    </source>
</evidence>
<reference evidence="8" key="1">
    <citation type="journal article" date="2019" name="Int. J. Syst. Evol. Microbiol.">
        <title>The Global Catalogue of Microorganisms (GCM) 10K type strain sequencing project: providing services to taxonomists for standard genome sequencing and annotation.</title>
        <authorList>
            <consortium name="The Broad Institute Genomics Platform"/>
            <consortium name="The Broad Institute Genome Sequencing Center for Infectious Disease"/>
            <person name="Wu L."/>
            <person name="Ma J."/>
        </authorList>
    </citation>
    <scope>NUCLEOTIDE SEQUENCE [LARGE SCALE GENOMIC DNA]</scope>
    <source>
        <strain evidence="8">JCM 17064</strain>
    </source>
</reference>
<protein>
    <recommendedName>
        <fullName evidence="4">Large ribosomal subunit protein bL17</fullName>
    </recommendedName>
</protein>
<dbReference type="SUPFAM" id="SSF64263">
    <property type="entry name" value="Prokaryotic ribosomal protein L17"/>
    <property type="match status" value="1"/>
</dbReference>
<dbReference type="PROSITE" id="PS01167">
    <property type="entry name" value="RIBOSOMAL_L17"/>
    <property type="match status" value="1"/>
</dbReference>
<dbReference type="Gene3D" id="3.90.1030.10">
    <property type="entry name" value="Ribosomal protein L17"/>
    <property type="match status" value="1"/>
</dbReference>
<name>A0ABP7UB63_9FLAO</name>
<accession>A0ABP7UB63</accession>
<dbReference type="Pfam" id="PF01196">
    <property type="entry name" value="Ribosomal_L17"/>
    <property type="match status" value="1"/>
</dbReference>
<feature type="compositionally biased region" description="Acidic residues" evidence="6">
    <location>
        <begin position="187"/>
        <end position="210"/>
    </location>
</feature>
<feature type="compositionally biased region" description="Low complexity" evidence="6">
    <location>
        <begin position="143"/>
        <end position="186"/>
    </location>
</feature>
<evidence type="ECO:0000256" key="6">
    <source>
        <dbReference type="SAM" id="MobiDB-lite"/>
    </source>
</evidence>
<dbReference type="InterPro" id="IPR047859">
    <property type="entry name" value="Ribosomal_bL17_CS"/>
</dbReference>
<comment type="subunit">
    <text evidence="4">Part of the 50S ribosomal subunit. Contacts protein L32.</text>
</comment>
<evidence type="ECO:0000256" key="4">
    <source>
        <dbReference type="HAMAP-Rule" id="MF_01368"/>
    </source>
</evidence>
<evidence type="ECO:0000256" key="5">
    <source>
        <dbReference type="RuleBase" id="RU000660"/>
    </source>
</evidence>
<keyword evidence="8" id="KW-1185">Reference proteome</keyword>
<evidence type="ECO:0000256" key="2">
    <source>
        <dbReference type="ARBA" id="ARBA00022980"/>
    </source>
</evidence>
<evidence type="ECO:0000256" key="1">
    <source>
        <dbReference type="ARBA" id="ARBA00008777"/>
    </source>
</evidence>
<dbReference type="HAMAP" id="MF_01368">
    <property type="entry name" value="Ribosomal_bL17"/>
    <property type="match status" value="1"/>
</dbReference>
<organism evidence="7 8">
    <name type="scientific">Flavobacterium cheonhonense</name>
    <dbReference type="NCBI Taxonomy" id="706185"/>
    <lineage>
        <taxon>Bacteria</taxon>
        <taxon>Pseudomonadati</taxon>
        <taxon>Bacteroidota</taxon>
        <taxon>Flavobacteriia</taxon>
        <taxon>Flavobacteriales</taxon>
        <taxon>Flavobacteriaceae</taxon>
        <taxon>Flavobacterium</taxon>
    </lineage>
</organism>
<proteinExistence type="inferred from homology"/>
<keyword evidence="3 4" id="KW-0687">Ribonucleoprotein</keyword>
<dbReference type="NCBIfam" id="TIGR00059">
    <property type="entry name" value="L17"/>
    <property type="match status" value="1"/>
</dbReference>
<dbReference type="PANTHER" id="PTHR14413:SF16">
    <property type="entry name" value="LARGE RIBOSOMAL SUBUNIT PROTEIN BL17M"/>
    <property type="match status" value="1"/>
</dbReference>
<feature type="region of interest" description="Disordered" evidence="6">
    <location>
        <begin position="127"/>
        <end position="210"/>
    </location>
</feature>
<dbReference type="Proteomes" id="UP001500968">
    <property type="component" value="Unassembled WGS sequence"/>
</dbReference>
<comment type="caution">
    <text evidence="7">The sequence shown here is derived from an EMBL/GenBank/DDBJ whole genome shotgun (WGS) entry which is preliminary data.</text>
</comment>
<dbReference type="PANTHER" id="PTHR14413">
    <property type="entry name" value="RIBOSOMAL PROTEIN L17"/>
    <property type="match status" value="1"/>
</dbReference>
<evidence type="ECO:0000256" key="3">
    <source>
        <dbReference type="ARBA" id="ARBA00023274"/>
    </source>
</evidence>
<comment type="similarity">
    <text evidence="1 4 5">Belongs to the bacterial ribosomal protein bL17 family.</text>
</comment>
<dbReference type="InterPro" id="IPR000456">
    <property type="entry name" value="Ribosomal_bL17"/>
</dbReference>
<dbReference type="InterPro" id="IPR036373">
    <property type="entry name" value="Ribosomal_bL17_sf"/>
</dbReference>
<dbReference type="EMBL" id="BAABCR010000021">
    <property type="protein sequence ID" value="GAA4039305.1"/>
    <property type="molecule type" value="Genomic_DNA"/>
</dbReference>
<sequence length="210" mass="23188">MRHGKKVNHLSRQTGHRKSMLANMACSLIEHKRIITTVAKAKALKQFVEPLVTKSKEDTTHNRRIVFAYIRNKYAVTELFREVAAKVGDRPGGYTRIIKLGNRLGDNADMAMIELVDFNELYNGGKKEEKKGRTRRAKKSTSTEKAPVAAAPKAEAPAPVVEDVVEETPAAEVVETPVVEETPAVAEVEETPADETPEAPADEESKEEQA</sequence>